<proteinExistence type="predicted"/>
<name>A0A0S4JJL7_BODSA</name>
<dbReference type="EMBL" id="CYKH01001667">
    <property type="protein sequence ID" value="CUG88664.1"/>
    <property type="molecule type" value="Genomic_DNA"/>
</dbReference>
<evidence type="ECO:0000313" key="4">
    <source>
        <dbReference type="Proteomes" id="UP000051952"/>
    </source>
</evidence>
<keyword evidence="4" id="KW-1185">Reference proteome</keyword>
<dbReference type="OrthoDB" id="246953at2759"/>
<feature type="region of interest" description="Disordered" evidence="1">
    <location>
        <begin position="42"/>
        <end position="77"/>
    </location>
</feature>
<evidence type="ECO:0000256" key="1">
    <source>
        <dbReference type="SAM" id="MobiDB-lite"/>
    </source>
</evidence>
<feature type="compositionally biased region" description="Low complexity" evidence="1">
    <location>
        <begin position="56"/>
        <end position="72"/>
    </location>
</feature>
<gene>
    <name evidence="3" type="ORF">BSAL_16670</name>
</gene>
<feature type="chain" id="PRO_5006622545" evidence="2">
    <location>
        <begin position="30"/>
        <end position="501"/>
    </location>
</feature>
<keyword evidence="2" id="KW-0732">Signal</keyword>
<evidence type="ECO:0000313" key="3">
    <source>
        <dbReference type="EMBL" id="CUG88664.1"/>
    </source>
</evidence>
<reference evidence="4" key="1">
    <citation type="submission" date="2015-09" db="EMBL/GenBank/DDBJ databases">
        <authorList>
            <consortium name="Pathogen Informatics"/>
        </authorList>
    </citation>
    <scope>NUCLEOTIDE SEQUENCE [LARGE SCALE GENOMIC DNA]</scope>
    <source>
        <strain evidence="4">Lake Konstanz</strain>
    </source>
</reference>
<accession>A0A0S4JJL7</accession>
<evidence type="ECO:0000256" key="2">
    <source>
        <dbReference type="SAM" id="SignalP"/>
    </source>
</evidence>
<dbReference type="VEuPathDB" id="TriTrypDB:BSAL_16670"/>
<feature type="signal peptide" evidence="2">
    <location>
        <begin position="1"/>
        <end position="29"/>
    </location>
</feature>
<protein>
    <submittedName>
        <fullName evidence="3">Membrane-associated protein, putative</fullName>
    </submittedName>
</protein>
<dbReference type="AlphaFoldDB" id="A0A0S4JJL7"/>
<sequence length="501" mass="55397">MGTRRRVRLTAASAVVVCMALFLWSSGHAEFEVVAHADDGLVRTKPPRSLNDAHTSSSSSSSSNKHSTISASDNTCHNRDQQLRSTASSVDSIAQCHALGSTFVTQLAAYINRHDTCRSRLAAESSSERVLMYSCESDKAGHFCGGMGDRFRGMITVFMLALLSDRRFELFHPTPAPIEEFLEPNLYHYVPDVSSRSSREDISRIPVDQSLMRLQRHKKFLRTLDSADSNGIGVLRVQSNSAGADSYIHRYPRWAARKGELGLSSNCNISCYFGCLHRVLFRASGELLTKINPAMPEGKFISVQVRMGGSWAPGMRIAEPFRTPPAAVPHFVSMLQELKALGKSNRDLFPPSGDVSWMKDAQIFVSSDAPRLISEIAKALNTTVVKWIDGGFGHTDTLNLGDVKPAKYTKLSTKEIRENYALTMANHFILSQGSHMVMAQSGFGDTAFWRSRLTATCLFVDMTNLNLGWQHHLVYRGEGGSANAVRNRHVDLSKSPEPFYG</sequence>
<organism evidence="3 4">
    <name type="scientific">Bodo saltans</name>
    <name type="common">Flagellated protozoan</name>
    <dbReference type="NCBI Taxonomy" id="75058"/>
    <lineage>
        <taxon>Eukaryota</taxon>
        <taxon>Discoba</taxon>
        <taxon>Euglenozoa</taxon>
        <taxon>Kinetoplastea</taxon>
        <taxon>Metakinetoplastina</taxon>
        <taxon>Eubodonida</taxon>
        <taxon>Bodonidae</taxon>
        <taxon>Bodo</taxon>
    </lineage>
</organism>
<dbReference type="Proteomes" id="UP000051952">
    <property type="component" value="Unassembled WGS sequence"/>
</dbReference>